<dbReference type="AlphaFoldDB" id="A0A177A3F2"/>
<dbReference type="Proteomes" id="UP000077154">
    <property type="component" value="Unassembled WGS sequence"/>
</dbReference>
<name>A0A177A3F2_9PEZI</name>
<dbReference type="RefSeq" id="XP_024321418.1">
    <property type="nucleotide sequence ID" value="XM_024471076.1"/>
</dbReference>
<dbReference type="OrthoDB" id="19806at2759"/>
<dbReference type="GeneID" id="36290551"/>
<protein>
    <submittedName>
        <fullName evidence="1">Uncharacterized protein</fullName>
    </submittedName>
</protein>
<dbReference type="EMBL" id="KV441405">
    <property type="protein sequence ID" value="OAF56120.1"/>
    <property type="molecule type" value="Genomic_DNA"/>
</dbReference>
<sequence>MDDLLVWQKLSVWNWSVDELNKKGVQCLDIAWRDHGSFELDLTAEDVPDPERVHDDQHAIND</sequence>
<accession>A0A177A3F2</accession>
<gene>
    <name evidence="1" type="ORF">VC83_07506</name>
</gene>
<reference evidence="1" key="1">
    <citation type="submission" date="2016-03" db="EMBL/GenBank/DDBJ databases">
        <title>Updated assembly of Pseudogymnoascus destructans, the fungus causing white-nose syndrome of bats.</title>
        <authorList>
            <person name="Palmer J.M."/>
            <person name="Drees K.P."/>
            <person name="Foster J.T."/>
            <person name="Lindner D.L."/>
        </authorList>
    </citation>
    <scope>NUCLEOTIDE SEQUENCE [LARGE SCALE GENOMIC DNA]</scope>
    <source>
        <strain evidence="1">20631-21</strain>
    </source>
</reference>
<proteinExistence type="predicted"/>
<organism evidence="1">
    <name type="scientific">Pseudogymnoascus destructans</name>
    <dbReference type="NCBI Taxonomy" id="655981"/>
    <lineage>
        <taxon>Eukaryota</taxon>
        <taxon>Fungi</taxon>
        <taxon>Dikarya</taxon>
        <taxon>Ascomycota</taxon>
        <taxon>Pezizomycotina</taxon>
        <taxon>Leotiomycetes</taxon>
        <taxon>Thelebolales</taxon>
        <taxon>Thelebolaceae</taxon>
        <taxon>Pseudogymnoascus</taxon>
    </lineage>
</organism>
<evidence type="ECO:0000313" key="1">
    <source>
        <dbReference type="EMBL" id="OAF56120.1"/>
    </source>
</evidence>